<name>A0A4R4TDK2_9ACTN</name>
<dbReference type="EMBL" id="SMKI01000102">
    <property type="protein sequence ID" value="TDC75561.1"/>
    <property type="molecule type" value="Genomic_DNA"/>
</dbReference>
<accession>A0A4R4TDK2</accession>
<organism evidence="1 2">
    <name type="scientific">Streptomyces hainanensis</name>
    <dbReference type="NCBI Taxonomy" id="402648"/>
    <lineage>
        <taxon>Bacteria</taxon>
        <taxon>Bacillati</taxon>
        <taxon>Actinomycetota</taxon>
        <taxon>Actinomycetes</taxon>
        <taxon>Kitasatosporales</taxon>
        <taxon>Streptomycetaceae</taxon>
        <taxon>Streptomyces</taxon>
    </lineage>
</organism>
<sequence>MPEVGELARDPRGVVGRVVDHQAGRVWLRPVGGGREWDVPVEDVESAPMAELLRPAVVEANRRSWEGS</sequence>
<keyword evidence="2" id="KW-1185">Reference proteome</keyword>
<evidence type="ECO:0000313" key="1">
    <source>
        <dbReference type="EMBL" id="TDC75561.1"/>
    </source>
</evidence>
<proteinExistence type="predicted"/>
<evidence type="ECO:0000313" key="2">
    <source>
        <dbReference type="Proteomes" id="UP000295345"/>
    </source>
</evidence>
<dbReference type="OrthoDB" id="3855669at2"/>
<dbReference type="Proteomes" id="UP000295345">
    <property type="component" value="Unassembled WGS sequence"/>
</dbReference>
<protein>
    <submittedName>
        <fullName evidence="1">Uncharacterized protein</fullName>
    </submittedName>
</protein>
<comment type="caution">
    <text evidence="1">The sequence shown here is derived from an EMBL/GenBank/DDBJ whole genome shotgun (WGS) entry which is preliminary data.</text>
</comment>
<dbReference type="AlphaFoldDB" id="A0A4R4TDK2"/>
<gene>
    <name evidence="1" type="ORF">E1283_12085</name>
</gene>
<reference evidence="1 2" key="1">
    <citation type="submission" date="2019-03" db="EMBL/GenBank/DDBJ databases">
        <title>Draft genome sequences of novel Actinobacteria.</title>
        <authorList>
            <person name="Sahin N."/>
            <person name="Ay H."/>
            <person name="Saygin H."/>
        </authorList>
    </citation>
    <scope>NUCLEOTIDE SEQUENCE [LARGE SCALE GENOMIC DNA]</scope>
    <source>
        <strain evidence="1 2">DSM 41900</strain>
    </source>
</reference>